<dbReference type="OrthoDB" id="9771532at2"/>
<name>A0A1M5SFX5_9GAMM</name>
<dbReference type="RefSeq" id="WP_067664372.1">
    <property type="nucleotide sequence ID" value="NZ_FQXG01000002.1"/>
</dbReference>
<sequence>MTARTQVQQVMTQRWQGMDGLATVQEALDTLVASGAEAIIVNKRDDSDEFGLVLLSDIGKQVVARDRAPERVNLYEIMSKPVISVAPTMDVRYCARLFERFGINQAPVSWDGKILGLVSYRDLVLKSVT</sequence>
<keyword evidence="5" id="KW-1185">Reference proteome</keyword>
<reference evidence="4 5" key="1">
    <citation type="submission" date="2016-11" db="EMBL/GenBank/DDBJ databases">
        <authorList>
            <person name="Jaros S."/>
            <person name="Januszkiewicz K."/>
            <person name="Wedrychowicz H."/>
        </authorList>
    </citation>
    <scope>NUCLEOTIDE SEQUENCE [LARGE SCALE GENOMIC DNA]</scope>
    <source>
        <strain evidence="4 5">DSM 16917</strain>
    </source>
</reference>
<gene>
    <name evidence="4" type="ORF">SAMN02745129_1990</name>
</gene>
<protein>
    <submittedName>
        <fullName evidence="4">CBS domain-containing protein</fullName>
    </submittedName>
</protein>
<evidence type="ECO:0000259" key="3">
    <source>
        <dbReference type="PROSITE" id="PS51371"/>
    </source>
</evidence>
<evidence type="ECO:0000256" key="2">
    <source>
        <dbReference type="PROSITE-ProRule" id="PRU00703"/>
    </source>
</evidence>
<evidence type="ECO:0000313" key="4">
    <source>
        <dbReference type="EMBL" id="SHH37502.1"/>
    </source>
</evidence>
<dbReference type="SMART" id="SM00116">
    <property type="entry name" value="CBS"/>
    <property type="match status" value="1"/>
</dbReference>
<dbReference type="AlphaFoldDB" id="A0A1M5SFX5"/>
<dbReference type="STRING" id="299255.SAMN02745129_1990"/>
<organism evidence="4 5">
    <name type="scientific">Ferrimonas marina</name>
    <dbReference type="NCBI Taxonomy" id="299255"/>
    <lineage>
        <taxon>Bacteria</taxon>
        <taxon>Pseudomonadati</taxon>
        <taxon>Pseudomonadota</taxon>
        <taxon>Gammaproteobacteria</taxon>
        <taxon>Alteromonadales</taxon>
        <taxon>Ferrimonadaceae</taxon>
        <taxon>Ferrimonas</taxon>
    </lineage>
</organism>
<dbReference type="InterPro" id="IPR046342">
    <property type="entry name" value="CBS_dom_sf"/>
</dbReference>
<feature type="domain" description="CBS" evidence="3">
    <location>
        <begin position="78"/>
        <end position="129"/>
    </location>
</feature>
<evidence type="ECO:0000313" key="5">
    <source>
        <dbReference type="Proteomes" id="UP000184268"/>
    </source>
</evidence>
<dbReference type="PANTHER" id="PTHR43080:SF2">
    <property type="entry name" value="CBS DOMAIN-CONTAINING PROTEIN"/>
    <property type="match status" value="1"/>
</dbReference>
<dbReference type="Pfam" id="PF00571">
    <property type="entry name" value="CBS"/>
    <property type="match status" value="1"/>
</dbReference>
<dbReference type="InterPro" id="IPR051257">
    <property type="entry name" value="Diverse_CBS-Domain"/>
</dbReference>
<proteinExistence type="predicted"/>
<dbReference type="Gene3D" id="3.10.580.10">
    <property type="entry name" value="CBS-domain"/>
    <property type="match status" value="1"/>
</dbReference>
<accession>A0A1M5SFX5</accession>
<evidence type="ECO:0000256" key="1">
    <source>
        <dbReference type="ARBA" id="ARBA00023122"/>
    </source>
</evidence>
<dbReference type="EMBL" id="FQXG01000002">
    <property type="protein sequence ID" value="SHH37502.1"/>
    <property type="molecule type" value="Genomic_DNA"/>
</dbReference>
<dbReference type="PANTHER" id="PTHR43080">
    <property type="entry name" value="CBS DOMAIN-CONTAINING PROTEIN CBSX3, MITOCHONDRIAL"/>
    <property type="match status" value="1"/>
</dbReference>
<dbReference type="Proteomes" id="UP000184268">
    <property type="component" value="Unassembled WGS sequence"/>
</dbReference>
<dbReference type="SUPFAM" id="SSF54631">
    <property type="entry name" value="CBS-domain pair"/>
    <property type="match status" value="1"/>
</dbReference>
<dbReference type="InterPro" id="IPR000644">
    <property type="entry name" value="CBS_dom"/>
</dbReference>
<keyword evidence="1 2" id="KW-0129">CBS domain</keyword>
<dbReference type="PROSITE" id="PS51371">
    <property type="entry name" value="CBS"/>
    <property type="match status" value="1"/>
</dbReference>